<dbReference type="OrthoDB" id="9812981at2"/>
<evidence type="ECO:0008006" key="3">
    <source>
        <dbReference type="Google" id="ProtNLM"/>
    </source>
</evidence>
<dbReference type="EMBL" id="SMKZ01000016">
    <property type="protein sequence ID" value="TDE09956.1"/>
    <property type="molecule type" value="Genomic_DNA"/>
</dbReference>
<proteinExistence type="predicted"/>
<evidence type="ECO:0000313" key="1">
    <source>
        <dbReference type="EMBL" id="TDE09956.1"/>
    </source>
</evidence>
<comment type="caution">
    <text evidence="1">The sequence shown here is derived from an EMBL/GenBank/DDBJ whole genome shotgun (WGS) entry which is preliminary data.</text>
</comment>
<dbReference type="InterPro" id="IPR029475">
    <property type="entry name" value="DUF6807"/>
</dbReference>
<keyword evidence="2" id="KW-1185">Reference proteome</keyword>
<dbReference type="InParanoid" id="A0A4R5D8W6"/>
<evidence type="ECO:0000313" key="2">
    <source>
        <dbReference type="Proteomes" id="UP000294739"/>
    </source>
</evidence>
<sequence length="298" mass="32958">MYGGTELCRYTYLSDADQVEAPQPYFHPVRTVAGDLVTLHRPWDHPWHKGISLAMPNVDDANFWGGGMQILRPNGDIEHVLNNGTQVHDSFDRVEVRDGRVEAVERLRWLTEHGEHWLSEVRRIGVRLLPGGQAWVLAFTTTLTNVRGSAIEFGSPTTNGRPDAGYSGFFWRGQRDLSHGTILAADGPGGPAMMGERAAWLAYVGRHDDGHGASTLVFVDHPDNVGHPTQWFVRSQPYACVCPAPFFDRAHRLADGASLTLHYDLVVAAGAWDHATADAAVTAVRRQHREETSDARVP</sequence>
<dbReference type="Proteomes" id="UP000294739">
    <property type="component" value="Unassembled WGS sequence"/>
</dbReference>
<dbReference type="Pfam" id="PF14100">
    <property type="entry name" value="DUF6807"/>
    <property type="match status" value="1"/>
</dbReference>
<accession>A0A4R5D8W6</accession>
<name>A0A4R5D8W6_9ACTN</name>
<dbReference type="AlphaFoldDB" id="A0A4R5D8W6"/>
<gene>
    <name evidence="1" type="ORF">E1269_13210</name>
</gene>
<protein>
    <recommendedName>
        <fullName evidence="3">Oxidoreductase</fullName>
    </recommendedName>
</protein>
<reference evidence="1 2" key="1">
    <citation type="submission" date="2019-03" db="EMBL/GenBank/DDBJ databases">
        <title>Draft genome sequences of novel Actinobacteria.</title>
        <authorList>
            <person name="Sahin N."/>
            <person name="Ay H."/>
            <person name="Saygin H."/>
        </authorList>
    </citation>
    <scope>NUCLEOTIDE SEQUENCE [LARGE SCALE GENOMIC DNA]</scope>
    <source>
        <strain evidence="1 2">5K138</strain>
    </source>
</reference>
<organism evidence="1 2">
    <name type="scientific">Jiangella asiatica</name>
    <dbReference type="NCBI Taxonomy" id="2530372"/>
    <lineage>
        <taxon>Bacteria</taxon>
        <taxon>Bacillati</taxon>
        <taxon>Actinomycetota</taxon>
        <taxon>Actinomycetes</taxon>
        <taxon>Jiangellales</taxon>
        <taxon>Jiangellaceae</taxon>
        <taxon>Jiangella</taxon>
    </lineage>
</organism>